<dbReference type="Pfam" id="PF00072">
    <property type="entry name" value="Response_reg"/>
    <property type="match status" value="1"/>
</dbReference>
<dbReference type="eggNOG" id="COG0745">
    <property type="taxonomic scope" value="Bacteria"/>
</dbReference>
<dbReference type="PANTHER" id="PTHR48111">
    <property type="entry name" value="REGULATOR OF RPOS"/>
    <property type="match status" value="1"/>
</dbReference>
<dbReference type="FunFam" id="3.40.50.2300:FF:000001">
    <property type="entry name" value="DNA-binding response regulator PhoB"/>
    <property type="match status" value="1"/>
</dbReference>
<evidence type="ECO:0000256" key="6">
    <source>
        <dbReference type="PROSITE-ProRule" id="PRU00169"/>
    </source>
</evidence>
<dbReference type="CDD" id="cd00383">
    <property type="entry name" value="trans_reg_C"/>
    <property type="match status" value="1"/>
</dbReference>
<dbReference type="Gene3D" id="3.40.50.2300">
    <property type="match status" value="1"/>
</dbReference>
<accession>M1NE24</accession>
<dbReference type="InterPro" id="IPR036388">
    <property type="entry name" value="WH-like_DNA-bd_sf"/>
</dbReference>
<dbReference type="PATRIC" id="fig|1167006.5.peg.1531"/>
<reference evidence="11" key="1">
    <citation type="journal article" date="2013" name="Stand. Genomic Sci.">
        <title>Complete genome sequence of Desulfocapsa sulfexigens, a marine deltaproteobacterium specialized in disproportionating inorganic sulfur compounds.</title>
        <authorList>
            <person name="Finster K.W."/>
            <person name="Kjeldsen K.U."/>
            <person name="Kube M."/>
            <person name="Reinhardt R."/>
            <person name="Mussmann M."/>
            <person name="Amann R."/>
            <person name="Schreiber L."/>
        </authorList>
    </citation>
    <scope>NUCLEOTIDE SEQUENCE [LARGE SCALE GENOMIC DNA]</scope>
    <source>
        <strain evidence="11">DSM 10523 / SB164P1</strain>
    </source>
</reference>
<evidence type="ECO:0000259" key="8">
    <source>
        <dbReference type="PROSITE" id="PS50110"/>
    </source>
</evidence>
<dbReference type="KEGG" id="dsf:UWK_01389"/>
<organism evidence="10 11">
    <name type="scientific">Desulfocapsa sulfexigens (strain DSM 10523 / SB164P1)</name>
    <dbReference type="NCBI Taxonomy" id="1167006"/>
    <lineage>
        <taxon>Bacteria</taxon>
        <taxon>Pseudomonadati</taxon>
        <taxon>Thermodesulfobacteriota</taxon>
        <taxon>Desulfobulbia</taxon>
        <taxon>Desulfobulbales</taxon>
        <taxon>Desulfocapsaceae</taxon>
        <taxon>Desulfocapsa</taxon>
    </lineage>
</organism>
<protein>
    <submittedName>
        <fullName evidence="10">CheY-like receiver and winged-helix DNA-binding domain-containing response regulator</fullName>
    </submittedName>
</protein>
<dbReference type="FunFam" id="1.10.10.10:FF:000005">
    <property type="entry name" value="Two-component system response regulator"/>
    <property type="match status" value="1"/>
</dbReference>
<feature type="domain" description="Response regulatory" evidence="8">
    <location>
        <begin position="2"/>
        <end position="116"/>
    </location>
</feature>
<keyword evidence="2" id="KW-0902">Two-component regulatory system</keyword>
<evidence type="ECO:0000256" key="2">
    <source>
        <dbReference type="ARBA" id="ARBA00023012"/>
    </source>
</evidence>
<dbReference type="SMART" id="SM00448">
    <property type="entry name" value="REC"/>
    <property type="match status" value="1"/>
</dbReference>
<feature type="domain" description="OmpR/PhoB-type" evidence="9">
    <location>
        <begin position="124"/>
        <end position="223"/>
    </location>
</feature>
<keyword evidence="4 7" id="KW-0238">DNA-binding</keyword>
<dbReference type="AlphaFoldDB" id="M1NE24"/>
<keyword evidence="11" id="KW-1185">Reference proteome</keyword>
<gene>
    <name evidence="10" type="ordered locus">UWK_01389</name>
</gene>
<dbReference type="InterPro" id="IPR039420">
    <property type="entry name" value="WalR-like"/>
</dbReference>
<dbReference type="PANTHER" id="PTHR48111:SF36">
    <property type="entry name" value="TRANSCRIPTIONAL REGULATORY PROTEIN CUTR"/>
    <property type="match status" value="1"/>
</dbReference>
<evidence type="ECO:0000256" key="7">
    <source>
        <dbReference type="PROSITE-ProRule" id="PRU01091"/>
    </source>
</evidence>
<dbReference type="InterPro" id="IPR001867">
    <property type="entry name" value="OmpR/PhoB-type_DNA-bd"/>
</dbReference>
<dbReference type="GO" id="GO:0005829">
    <property type="term" value="C:cytosol"/>
    <property type="evidence" value="ECO:0007669"/>
    <property type="project" value="TreeGrafter"/>
</dbReference>
<dbReference type="Gene3D" id="1.10.10.10">
    <property type="entry name" value="Winged helix-like DNA-binding domain superfamily/Winged helix DNA-binding domain"/>
    <property type="match status" value="1"/>
</dbReference>
<dbReference type="InterPro" id="IPR001789">
    <property type="entry name" value="Sig_transdc_resp-reg_receiver"/>
</dbReference>
<evidence type="ECO:0000256" key="3">
    <source>
        <dbReference type="ARBA" id="ARBA00023015"/>
    </source>
</evidence>
<feature type="DNA-binding region" description="OmpR/PhoB-type" evidence="7">
    <location>
        <begin position="124"/>
        <end position="223"/>
    </location>
</feature>
<dbReference type="RefSeq" id="WP_015403640.1">
    <property type="nucleotide sequence ID" value="NC_020304.1"/>
</dbReference>
<dbReference type="InterPro" id="IPR011006">
    <property type="entry name" value="CheY-like_superfamily"/>
</dbReference>
<keyword evidence="3" id="KW-0805">Transcription regulation</keyword>
<keyword evidence="1 6" id="KW-0597">Phosphoprotein</keyword>
<dbReference type="CDD" id="cd17625">
    <property type="entry name" value="REC_OmpR_DrrD-like"/>
    <property type="match status" value="1"/>
</dbReference>
<dbReference type="SUPFAM" id="SSF52172">
    <property type="entry name" value="CheY-like"/>
    <property type="match status" value="1"/>
</dbReference>
<name>M1NE24_DESSD</name>
<dbReference type="EMBL" id="CP003985">
    <property type="protein sequence ID" value="AGF77949.1"/>
    <property type="molecule type" value="Genomic_DNA"/>
</dbReference>
<dbReference type="Proteomes" id="UP000011721">
    <property type="component" value="Chromosome"/>
</dbReference>
<dbReference type="PROSITE" id="PS51755">
    <property type="entry name" value="OMPR_PHOB"/>
    <property type="match status" value="1"/>
</dbReference>
<dbReference type="STRING" id="1167006.UWK_01389"/>
<evidence type="ECO:0000313" key="11">
    <source>
        <dbReference type="Proteomes" id="UP000011721"/>
    </source>
</evidence>
<evidence type="ECO:0000313" key="10">
    <source>
        <dbReference type="EMBL" id="AGF77949.1"/>
    </source>
</evidence>
<dbReference type="GO" id="GO:0000976">
    <property type="term" value="F:transcription cis-regulatory region binding"/>
    <property type="evidence" value="ECO:0007669"/>
    <property type="project" value="TreeGrafter"/>
</dbReference>
<evidence type="ECO:0000256" key="4">
    <source>
        <dbReference type="ARBA" id="ARBA00023125"/>
    </source>
</evidence>
<dbReference type="GO" id="GO:0000156">
    <property type="term" value="F:phosphorelay response regulator activity"/>
    <property type="evidence" value="ECO:0007669"/>
    <property type="project" value="TreeGrafter"/>
</dbReference>
<dbReference type="Gene3D" id="6.10.250.690">
    <property type="match status" value="1"/>
</dbReference>
<sequence>MRILIVDDEENLVEQIRLALTQQKYTVDTAFDGEEALEKIYVEPYDLILLDIMLPKRDGFGVLFELRDEKNSTPVLMLTAKGAIEDKIKGLDMGADDYLAKPFSMEELLARMRALLRRSNELVSPVLEVNTITLDPAKREVHKDGQLIELTLKEFSILEFLMYNINRAISRVSIAEHVWGDEFDPWTMSNSIDVHIKNLRKKIDDSKGQIIRTVRGVGYIIKDDDK</sequence>
<evidence type="ECO:0000256" key="5">
    <source>
        <dbReference type="ARBA" id="ARBA00023163"/>
    </source>
</evidence>
<dbReference type="GO" id="GO:0006355">
    <property type="term" value="P:regulation of DNA-templated transcription"/>
    <property type="evidence" value="ECO:0007669"/>
    <property type="project" value="InterPro"/>
</dbReference>
<dbReference type="PROSITE" id="PS50110">
    <property type="entry name" value="RESPONSE_REGULATORY"/>
    <property type="match status" value="1"/>
</dbReference>
<keyword evidence="5" id="KW-0804">Transcription</keyword>
<dbReference type="OrthoDB" id="368799at2"/>
<dbReference type="HOGENOM" id="CLU_000445_30_1_7"/>
<evidence type="ECO:0000259" key="9">
    <source>
        <dbReference type="PROSITE" id="PS51755"/>
    </source>
</evidence>
<dbReference type="Pfam" id="PF00486">
    <property type="entry name" value="Trans_reg_C"/>
    <property type="match status" value="1"/>
</dbReference>
<proteinExistence type="predicted"/>
<evidence type="ECO:0000256" key="1">
    <source>
        <dbReference type="ARBA" id="ARBA00022553"/>
    </source>
</evidence>
<dbReference type="SMART" id="SM00862">
    <property type="entry name" value="Trans_reg_C"/>
    <property type="match status" value="1"/>
</dbReference>
<feature type="modified residue" description="4-aspartylphosphate" evidence="6">
    <location>
        <position position="51"/>
    </location>
</feature>
<dbReference type="GO" id="GO:0032993">
    <property type="term" value="C:protein-DNA complex"/>
    <property type="evidence" value="ECO:0007669"/>
    <property type="project" value="TreeGrafter"/>
</dbReference>